<evidence type="ECO:0000256" key="5">
    <source>
        <dbReference type="HAMAP-Rule" id="MF_01260"/>
    </source>
</evidence>
<dbReference type="InterPro" id="IPR029058">
    <property type="entry name" value="AB_hydrolase_fold"/>
</dbReference>
<feature type="binding site" evidence="5">
    <location>
        <position position="22"/>
    </location>
    <ligand>
        <name>substrate</name>
    </ligand>
</feature>
<keyword evidence="8" id="KW-1185">Reference proteome</keyword>
<evidence type="ECO:0000313" key="8">
    <source>
        <dbReference type="Proteomes" id="UP000199297"/>
    </source>
</evidence>
<dbReference type="GO" id="GO:0005737">
    <property type="term" value="C:cytoplasm"/>
    <property type="evidence" value="ECO:0007669"/>
    <property type="project" value="UniProtKB-SubCell"/>
</dbReference>
<dbReference type="GO" id="GO:0090499">
    <property type="term" value="F:pimelyl-[acyl-carrier protein] methyl ester esterase activity"/>
    <property type="evidence" value="ECO:0007669"/>
    <property type="project" value="UniProtKB-EC"/>
</dbReference>
<dbReference type="AlphaFoldDB" id="A0A1H7Q1N2"/>
<dbReference type="PRINTS" id="PR00111">
    <property type="entry name" value="ABHYDROLASE"/>
</dbReference>
<keyword evidence="1 5" id="KW-0719">Serine esterase</keyword>
<comment type="pathway">
    <text evidence="5">Cofactor biosynthesis; biotin biosynthesis.</text>
</comment>
<evidence type="ECO:0000256" key="4">
    <source>
        <dbReference type="ARBA" id="ARBA00022801"/>
    </source>
</evidence>
<dbReference type="SUPFAM" id="SSF53474">
    <property type="entry name" value="alpha/beta-Hydrolases"/>
    <property type="match status" value="1"/>
</dbReference>
<comment type="catalytic activity">
    <reaction evidence="5">
        <text>6-carboxyhexanoyl-[ACP] methyl ester + H2O = 6-carboxyhexanoyl-[ACP] + methanol + H(+)</text>
        <dbReference type="Rhea" id="RHEA:42700"/>
        <dbReference type="Rhea" id="RHEA-COMP:9955"/>
        <dbReference type="Rhea" id="RHEA-COMP:10186"/>
        <dbReference type="ChEBI" id="CHEBI:15377"/>
        <dbReference type="ChEBI" id="CHEBI:15378"/>
        <dbReference type="ChEBI" id="CHEBI:17790"/>
        <dbReference type="ChEBI" id="CHEBI:78846"/>
        <dbReference type="ChEBI" id="CHEBI:82735"/>
        <dbReference type="EC" id="3.1.1.85"/>
    </reaction>
</comment>
<comment type="function">
    <text evidence="5">The physiological role of BioH is to remove the methyl group introduced by BioC when the pimeloyl moiety is complete. It allows to synthesize pimeloyl-ACP via the fatty acid synthetic pathway through the hydrolysis of the ester bonds of pimeloyl-ACP esters.</text>
</comment>
<evidence type="ECO:0000259" key="6">
    <source>
        <dbReference type="Pfam" id="PF00561"/>
    </source>
</evidence>
<name>A0A1H7Q1N2_9GAMM</name>
<dbReference type="UniPathway" id="UPA00078"/>
<dbReference type="InterPro" id="IPR010076">
    <property type="entry name" value="BioH"/>
</dbReference>
<dbReference type="EMBL" id="FOBI01000010">
    <property type="protein sequence ID" value="SEL41237.1"/>
    <property type="molecule type" value="Genomic_DNA"/>
</dbReference>
<dbReference type="InterPro" id="IPR000073">
    <property type="entry name" value="AB_hydrolase_1"/>
</dbReference>
<feature type="active site" description="Nucleophile" evidence="5">
    <location>
        <position position="84"/>
    </location>
</feature>
<sequence length="263" mass="29017">MAERLKIASQGQGLAIVFIHGWGLNSAVWQPCLLQLVDKFQVITVDLPGFGDNHAYSIQAYTLAELAQQVTKAVAKPALYVGWSLGGLVASQIAITQPEQVLGLVTVASSPQFMARDNWPGIKADVLAMFHQQLAEDTEKTISNFLKIQALGSPSIRQDVKCIRDLVMQRQQPQRQVLDAALQILATAQLSEQLSTIQRPFLRLYGQQDSLVPKQVIPLITALAPQSQSYLFKQASHAPFISHQQEFLTVLEDWIAKQFGTAS</sequence>
<dbReference type="PANTHER" id="PTHR43798">
    <property type="entry name" value="MONOACYLGLYCEROL LIPASE"/>
    <property type="match status" value="1"/>
</dbReference>
<dbReference type="RefSeq" id="WP_085284109.1">
    <property type="nucleotide sequence ID" value="NZ_FOBI01000010.1"/>
</dbReference>
<protein>
    <recommendedName>
        <fullName evidence="5">Pimeloyl-[acyl-carrier protein] methyl ester esterase</fullName>
        <ecNumber evidence="5">3.1.1.85</ecNumber>
    </recommendedName>
    <alternativeName>
        <fullName evidence="5">Biotin synthesis protein BioH</fullName>
    </alternativeName>
    <alternativeName>
        <fullName evidence="5">Carboxylesterase BioH</fullName>
    </alternativeName>
</protein>
<keyword evidence="2 5" id="KW-0963">Cytoplasm</keyword>
<reference evidence="8" key="1">
    <citation type="submission" date="2016-10" db="EMBL/GenBank/DDBJ databases">
        <authorList>
            <person name="Varghese N."/>
            <person name="Submissions S."/>
        </authorList>
    </citation>
    <scope>NUCLEOTIDE SEQUENCE [LARGE SCALE GENOMIC DNA]</scope>
    <source>
        <strain evidence="8">CGMCC 1.9127</strain>
    </source>
</reference>
<organism evidence="7 8">
    <name type="scientific">Colwellia chukchiensis</name>
    <dbReference type="NCBI Taxonomy" id="641665"/>
    <lineage>
        <taxon>Bacteria</taxon>
        <taxon>Pseudomonadati</taxon>
        <taxon>Pseudomonadota</taxon>
        <taxon>Gammaproteobacteria</taxon>
        <taxon>Alteromonadales</taxon>
        <taxon>Colwelliaceae</taxon>
        <taxon>Colwellia</taxon>
    </lineage>
</organism>
<evidence type="ECO:0000256" key="2">
    <source>
        <dbReference type="ARBA" id="ARBA00022490"/>
    </source>
</evidence>
<dbReference type="EC" id="3.1.1.85" evidence="5"/>
<evidence type="ECO:0000313" key="7">
    <source>
        <dbReference type="EMBL" id="SEL41237.1"/>
    </source>
</evidence>
<feature type="active site" evidence="5">
    <location>
        <position position="237"/>
    </location>
</feature>
<feature type="binding site" evidence="5">
    <location>
        <position position="237"/>
    </location>
    <ligand>
        <name>substrate</name>
    </ligand>
</feature>
<feature type="domain" description="AB hydrolase-1" evidence="6">
    <location>
        <begin position="15"/>
        <end position="243"/>
    </location>
</feature>
<evidence type="ECO:0000256" key="3">
    <source>
        <dbReference type="ARBA" id="ARBA00022756"/>
    </source>
</evidence>
<dbReference type="InterPro" id="IPR050266">
    <property type="entry name" value="AB_hydrolase_sf"/>
</dbReference>
<dbReference type="STRING" id="641665.GCA_002104455_02497"/>
<dbReference type="Gene3D" id="3.40.50.1820">
    <property type="entry name" value="alpha/beta hydrolase"/>
    <property type="match status" value="1"/>
</dbReference>
<dbReference type="HAMAP" id="MF_01260">
    <property type="entry name" value="Carboxylester"/>
    <property type="match status" value="1"/>
</dbReference>
<proteinExistence type="inferred from homology"/>
<feature type="binding site" evidence="5">
    <location>
        <begin position="145"/>
        <end position="149"/>
    </location>
    <ligand>
        <name>substrate</name>
    </ligand>
</feature>
<gene>
    <name evidence="5" type="primary">bioH</name>
    <name evidence="7" type="ORF">SAMN05216262_11097</name>
</gene>
<comment type="subunit">
    <text evidence="5">Monomer.</text>
</comment>
<evidence type="ECO:0000256" key="1">
    <source>
        <dbReference type="ARBA" id="ARBA00022487"/>
    </source>
</evidence>
<dbReference type="Proteomes" id="UP000199297">
    <property type="component" value="Unassembled WGS sequence"/>
</dbReference>
<keyword evidence="4 5" id="KW-0378">Hydrolase</keyword>
<dbReference type="PANTHER" id="PTHR43798:SF31">
    <property type="entry name" value="AB HYDROLASE SUPERFAMILY PROTEIN YCLE"/>
    <property type="match status" value="1"/>
</dbReference>
<comment type="subcellular location">
    <subcellularLocation>
        <location evidence="5">Cytoplasm</location>
    </subcellularLocation>
</comment>
<accession>A0A1H7Q1N2</accession>
<feature type="active site" evidence="5">
    <location>
        <position position="209"/>
    </location>
</feature>
<dbReference type="OrthoDB" id="9780744at2"/>
<dbReference type="NCBIfam" id="TIGR01738">
    <property type="entry name" value="bioH"/>
    <property type="match status" value="1"/>
</dbReference>
<feature type="binding site" evidence="5">
    <location>
        <begin position="84"/>
        <end position="85"/>
    </location>
    <ligand>
        <name>substrate</name>
    </ligand>
</feature>
<dbReference type="GO" id="GO:0016020">
    <property type="term" value="C:membrane"/>
    <property type="evidence" value="ECO:0007669"/>
    <property type="project" value="TreeGrafter"/>
</dbReference>
<dbReference type="GO" id="GO:0009102">
    <property type="term" value="P:biotin biosynthetic process"/>
    <property type="evidence" value="ECO:0007669"/>
    <property type="project" value="UniProtKB-UniRule"/>
</dbReference>
<comment type="similarity">
    <text evidence="5">Belongs to the AB hydrolase superfamily. Carboxylesterase BioH family.</text>
</comment>
<dbReference type="Pfam" id="PF00561">
    <property type="entry name" value="Abhydrolase_1"/>
    <property type="match status" value="1"/>
</dbReference>
<keyword evidence="3 5" id="KW-0093">Biotin biosynthesis</keyword>